<evidence type="ECO:0000313" key="1">
    <source>
        <dbReference type="EMBL" id="CDW79495.1"/>
    </source>
</evidence>
<gene>
    <name evidence="1" type="primary">Contig17903.g19040</name>
    <name evidence="1" type="ORF">STYLEM_8483</name>
</gene>
<evidence type="ECO:0000313" key="2">
    <source>
        <dbReference type="Proteomes" id="UP000039865"/>
    </source>
</evidence>
<name>A0A078AB35_STYLE</name>
<proteinExistence type="predicted"/>
<organism evidence="1 2">
    <name type="scientific">Stylonychia lemnae</name>
    <name type="common">Ciliate</name>
    <dbReference type="NCBI Taxonomy" id="5949"/>
    <lineage>
        <taxon>Eukaryota</taxon>
        <taxon>Sar</taxon>
        <taxon>Alveolata</taxon>
        <taxon>Ciliophora</taxon>
        <taxon>Intramacronucleata</taxon>
        <taxon>Spirotrichea</taxon>
        <taxon>Stichotrichia</taxon>
        <taxon>Sporadotrichida</taxon>
        <taxon>Oxytrichidae</taxon>
        <taxon>Stylonychinae</taxon>
        <taxon>Stylonychia</taxon>
    </lineage>
</organism>
<keyword evidence="2" id="KW-1185">Reference proteome</keyword>
<reference evidence="1 2" key="1">
    <citation type="submission" date="2014-06" db="EMBL/GenBank/DDBJ databases">
        <authorList>
            <person name="Swart Estienne"/>
        </authorList>
    </citation>
    <scope>NUCLEOTIDE SEQUENCE [LARGE SCALE GENOMIC DNA]</scope>
    <source>
        <strain evidence="1 2">130c</strain>
    </source>
</reference>
<dbReference type="InParanoid" id="A0A078AB35"/>
<sequence>MDSTNTFPILFFHDLDIDLKIEEQGFDVDDDDQLIIVSVQIQSISKYDASNPKFIEYKLNNESALAFGIIMIDQIGQIKWFKVGLLAYKQIYKTGIIFSQNMITAIVNSASDELRVVEMDKITGNEIRDFKIGFLGSSPYPSKSEVVVDFKYDSKYSKLRYILLRLTSLDQTTSPQVKLTPFVKEIRLLILHNDNTVQNLLMSYIDSNSTYFYPNLLAYQLFFGNDNFYISAGILDSSKSQNEIALKTTFQSHTWLSINANALTTNQISYESQKDTALTKSFLSNDEQYLIDLAFFTVDKQDTLRQTLLDIATFSFYPTATYIYILPTNYIIAEACPNNEIVLIGVFQGTVSYFLRYNYLTLSTIKYGNLKQFSSQQFLYTHGGSKVYISKYAPKNDMLYFLTPIYYSKGFKLFLHKYSVDLDPITTCIIPEDFKPPQRTTINTQQAPALKIINLPTITISSQTNVQDDVTSDQKLFYFTGNISKVILHQLSNLQCLGPMIRKQNSIVNYDFNLDPSQLFNTLTFESCIGTEFQIQDKFSYFNSTSDTNFKFDLTIAKINVTINQTADYEKYVGSRYIGVYPKLFGGEDPKNGGGDIAKHLLTNFIPKSEYVKDVTAPDHNFKNCSQKIYPLFWGESYQVQIQQSTLDDYGNILMAGSSDKLPFSKIADGIPSLLQGFVALFDQRAQPLWIYTASQIYQAAQMALLKFKHSNGMLIYSTNLPNNTDQQGDFVQGLVGNKVLVLFRYYIYGTKQIGQAALVYDDIIESPQWYKLYNTQYQESTFLDPTPRTYLVNQVTGYYYVFESVPNLFIQTYKISIATGLIEALSRCTQVNQVALGFFYATFFNMDKIIQGAIDMTIGSNIAIIQIINQNDMTVIVQVKLSFGTGFILGNIAIEVMNNNQDIYIVFSDKQIVVAKLDTNLQSQKYKIYRDIYFNAKIHNLKSYNNELLYFFSTQTVQAKYSSTIMRSDGELNFEEFQTFSGENLDIESTDQMWKIQLDSIINTPNTLITEFSPGINGNLETQLMQKSTNLNWTTQSHSPNKVKRNDNGLSVMRQKLFNGKYHSPGPIINKNLETDFTYEFVRQTGIQEIQLNQLKDKSICFDRPIMIILICSINRNETLFYPYVKFNNVTSKISINTTMINNVNFYPGTYYVKVRYIDAYQVEARIFLETIIQIRIVNSANISLSQSNLTQCTTNPFAFSYNFNQIYPLSLFLIKEDENLLLGGFQKILGGSNYSEGFVMRLSQTSRLEWFIVILSQIQSQVNSVLVQNNQVYCQFRTDNQFFDSQEAIVKLTYGEGKIIWARKIQMDMPIFESKLAFADNYEIAGDPFHLSRFAVLSKYRLDLSQRYIIAFSMLEDDGDSLTNPFNIFIKDQSAQSDANNQAGSIIFDLDQNCSYFTGFIRNKSNNTGNGSYDGIIVKADSVTGQIIWAKSFWHSAAQYKISSNNPHIIQSVFDKTLIIVAPIKKDSQIIKLSSDGQLIQKVRIITNTQQIRRTMIVQNPSNQNIILVSQTDALFGRQLIFLDKDLKSIDGGRILSSPPTNNSLTIKFVVQTSTYFIIATTDSMHSSMVLQEPVVNKFSFNWHESSKYQCAGFTVNMDSNIGLIQDSDTNFIDIQADTSIQIDNTITYQVDFLRSVQIHPYQNASRMPVSFGYSTTTQGQLIPASYKYACQDSANVPPSEIDLPEFSMKQGSTGMYQIDALQVKQCQGYSSKIKTIYNELKSTTIDSPYLSMKNNIITIDGTKATLQPSFRLWYILVESSNNKSATVQIPIYVWPSSFQEVPRNESTSSCTGILFPKAIAASDGDFEHLNSDMDDTNGNFLICGTNRNYQYQQKDYASGRGGVIALFGITGKAYWAYAAFLPQMQLDIILILF</sequence>
<dbReference type="Proteomes" id="UP000039865">
    <property type="component" value="Unassembled WGS sequence"/>
</dbReference>
<accession>A0A078AB35</accession>
<dbReference type="EMBL" id="CCKQ01008055">
    <property type="protein sequence ID" value="CDW79495.1"/>
    <property type="molecule type" value="Genomic_DNA"/>
</dbReference>
<protein>
    <submittedName>
        <fullName evidence="1">Uncharacterized protein</fullName>
    </submittedName>
</protein>